<protein>
    <submittedName>
        <fullName evidence="2">Uncharacterized protein</fullName>
    </submittedName>
</protein>
<name>A0A0A8ZH62_ARUDO</name>
<dbReference type="EMBL" id="GBRH01263688">
    <property type="protein sequence ID" value="JAD34207.1"/>
    <property type="molecule type" value="Transcribed_RNA"/>
</dbReference>
<proteinExistence type="predicted"/>
<keyword evidence="1" id="KW-1133">Transmembrane helix</keyword>
<reference evidence="2" key="2">
    <citation type="journal article" date="2015" name="Data Brief">
        <title>Shoot transcriptome of the giant reed, Arundo donax.</title>
        <authorList>
            <person name="Barrero R.A."/>
            <person name="Guerrero F.D."/>
            <person name="Moolhuijzen P."/>
            <person name="Goolsby J.A."/>
            <person name="Tidwell J."/>
            <person name="Bellgard S.E."/>
            <person name="Bellgard M.I."/>
        </authorList>
    </citation>
    <scope>NUCLEOTIDE SEQUENCE</scope>
    <source>
        <tissue evidence="2">Shoot tissue taken approximately 20 cm above the soil surface</tissue>
    </source>
</reference>
<evidence type="ECO:0000313" key="2">
    <source>
        <dbReference type="EMBL" id="JAD34207.1"/>
    </source>
</evidence>
<dbReference type="AlphaFoldDB" id="A0A0A8ZH62"/>
<organism evidence="2">
    <name type="scientific">Arundo donax</name>
    <name type="common">Giant reed</name>
    <name type="synonym">Donax arundinaceus</name>
    <dbReference type="NCBI Taxonomy" id="35708"/>
    <lineage>
        <taxon>Eukaryota</taxon>
        <taxon>Viridiplantae</taxon>
        <taxon>Streptophyta</taxon>
        <taxon>Embryophyta</taxon>
        <taxon>Tracheophyta</taxon>
        <taxon>Spermatophyta</taxon>
        <taxon>Magnoliopsida</taxon>
        <taxon>Liliopsida</taxon>
        <taxon>Poales</taxon>
        <taxon>Poaceae</taxon>
        <taxon>PACMAD clade</taxon>
        <taxon>Arundinoideae</taxon>
        <taxon>Arundineae</taxon>
        <taxon>Arundo</taxon>
    </lineage>
</organism>
<accession>A0A0A8ZH62</accession>
<reference evidence="2" key="1">
    <citation type="submission" date="2014-09" db="EMBL/GenBank/DDBJ databases">
        <authorList>
            <person name="Magalhaes I.L.F."/>
            <person name="Oliveira U."/>
            <person name="Santos F.R."/>
            <person name="Vidigal T.H.D.A."/>
            <person name="Brescovit A.D."/>
            <person name="Santos A.J."/>
        </authorList>
    </citation>
    <scope>NUCLEOTIDE SEQUENCE</scope>
    <source>
        <tissue evidence="2">Shoot tissue taken approximately 20 cm above the soil surface</tissue>
    </source>
</reference>
<evidence type="ECO:0000256" key="1">
    <source>
        <dbReference type="SAM" id="Phobius"/>
    </source>
</evidence>
<sequence length="66" mass="7434">MPNGSLASHLYGMSSLYAIPYFTLMIVIIVTHLCFVAGNLCDITKAWTITKKKVMVLKIIRRGQFD</sequence>
<keyword evidence="1" id="KW-0812">Transmembrane</keyword>
<keyword evidence="1" id="KW-0472">Membrane</keyword>
<feature type="transmembrane region" description="Helical" evidence="1">
    <location>
        <begin position="20"/>
        <end position="41"/>
    </location>
</feature>